<dbReference type="InterPro" id="IPR000210">
    <property type="entry name" value="BTB/POZ_dom"/>
</dbReference>
<name>A0A8B6DMV5_MYTGA</name>
<accession>A0A8B6DMV5</accession>
<dbReference type="PROSITE" id="PS50097">
    <property type="entry name" value="BTB"/>
    <property type="match status" value="1"/>
</dbReference>
<dbReference type="SUPFAM" id="SSF54695">
    <property type="entry name" value="POZ domain"/>
    <property type="match status" value="1"/>
</dbReference>
<dbReference type="Pfam" id="PF00651">
    <property type="entry name" value="BTB"/>
    <property type="match status" value="1"/>
</dbReference>
<proteinExistence type="predicted"/>
<protein>
    <submittedName>
        <fullName evidence="4">BTB/POZ domain-containing protein 13 (Germ cell-less protein-like 1)</fullName>
    </submittedName>
</protein>
<dbReference type="Gene3D" id="3.30.710.10">
    <property type="entry name" value="Potassium Channel Kv1.1, Chain A"/>
    <property type="match status" value="1"/>
</dbReference>
<gene>
    <name evidence="4" type="ORF">MGAL_10B032257</name>
</gene>
<sequence>MGNKLAKLGSPNRQSDKGTTSLKRKRLQDNESTDEEEEMHTPKKKRLPSTSKYIYQKLFLDGENSDITITASGKEWFLHKVYLSQSPYFSCMFNGSWSESSSKNVVIDVADPNIDETALKITFGSLYQDYIFIKPVEVVGVLATAILLQLEGLIQHCKELMTDTLSSKMVHIYYEASQMYGLQELEKDCFNWLLSNFLANKQDQNFLKNISIDLMTRLVVSPDLYVMQVEVDVYSQLKKWVFLQENPSWDSTAKNLTTDAADYFKQLHKENPSECFLKTEKGKLYLPVFCKIRWQHVINDLASLKLVEDDKVFHLAWIQPFFEQQWKKMLTIEQGRDHGPDDVPEEDIFNKNCFRCGRALPVEGDYCWRWVGYSYGIDLLVSYSNSLISIKRNTHSQLCPGAVSLHPYRSIAYRIKVASVDEKGRTTTDKSTVLTRINLLQDTEHVVMLLDKKFKFPLYVSMNIMVSSNNDFQFDLEPSRLLNKDRSVQTCLQLPHDEY</sequence>
<dbReference type="CDD" id="cd18305">
    <property type="entry name" value="BTB_POZ_GCL"/>
    <property type="match status" value="1"/>
</dbReference>
<reference evidence="4" key="1">
    <citation type="submission" date="2018-11" db="EMBL/GenBank/DDBJ databases">
        <authorList>
            <person name="Alioto T."/>
            <person name="Alioto T."/>
        </authorList>
    </citation>
    <scope>NUCLEOTIDE SEQUENCE</scope>
</reference>
<organism evidence="4 5">
    <name type="scientific">Mytilus galloprovincialis</name>
    <name type="common">Mediterranean mussel</name>
    <dbReference type="NCBI Taxonomy" id="29158"/>
    <lineage>
        <taxon>Eukaryota</taxon>
        <taxon>Metazoa</taxon>
        <taxon>Spiralia</taxon>
        <taxon>Lophotrochozoa</taxon>
        <taxon>Mollusca</taxon>
        <taxon>Bivalvia</taxon>
        <taxon>Autobranchia</taxon>
        <taxon>Pteriomorphia</taxon>
        <taxon>Mytilida</taxon>
        <taxon>Mytiloidea</taxon>
        <taxon>Mytilidae</taxon>
        <taxon>Mytilinae</taxon>
        <taxon>Mytilus</taxon>
    </lineage>
</organism>
<dbReference type="EMBL" id="UYJE01003712">
    <property type="protein sequence ID" value="VDI21731.1"/>
    <property type="molecule type" value="Genomic_DNA"/>
</dbReference>
<evidence type="ECO:0000313" key="4">
    <source>
        <dbReference type="EMBL" id="VDI21731.1"/>
    </source>
</evidence>
<evidence type="ECO:0000256" key="2">
    <source>
        <dbReference type="SAM" id="MobiDB-lite"/>
    </source>
</evidence>
<keyword evidence="5" id="KW-1185">Reference proteome</keyword>
<evidence type="ECO:0000313" key="5">
    <source>
        <dbReference type="Proteomes" id="UP000596742"/>
    </source>
</evidence>
<keyword evidence="1" id="KW-0217">Developmental protein</keyword>
<dbReference type="PANTHER" id="PTHR23231">
    <property type="entry name" value="GERM CELL-LESS PROTEIN"/>
    <property type="match status" value="1"/>
</dbReference>
<dbReference type="InterPro" id="IPR011333">
    <property type="entry name" value="SKP1/BTB/POZ_sf"/>
</dbReference>
<feature type="compositionally biased region" description="Polar residues" evidence="2">
    <location>
        <begin position="11"/>
        <end position="21"/>
    </location>
</feature>
<feature type="region of interest" description="Disordered" evidence="2">
    <location>
        <begin position="1"/>
        <end position="45"/>
    </location>
</feature>
<dbReference type="OrthoDB" id="6359943at2759"/>
<dbReference type="SMART" id="SM00225">
    <property type="entry name" value="BTB"/>
    <property type="match status" value="1"/>
</dbReference>
<dbReference type="AlphaFoldDB" id="A0A8B6DMV5"/>
<evidence type="ECO:0000256" key="1">
    <source>
        <dbReference type="ARBA" id="ARBA00022473"/>
    </source>
</evidence>
<dbReference type="PANTHER" id="PTHR23231:SF17">
    <property type="entry name" value="BTB DOMAIN-CONTAINING PROTEIN"/>
    <property type="match status" value="1"/>
</dbReference>
<dbReference type="CDD" id="cd18495">
    <property type="entry name" value="BACK_GCL"/>
    <property type="match status" value="1"/>
</dbReference>
<dbReference type="GO" id="GO:0007281">
    <property type="term" value="P:germ cell development"/>
    <property type="evidence" value="ECO:0007669"/>
    <property type="project" value="InterPro"/>
</dbReference>
<comment type="caution">
    <text evidence="4">The sequence shown here is derived from an EMBL/GenBank/DDBJ whole genome shotgun (WGS) entry which is preliminary data.</text>
</comment>
<feature type="domain" description="BTB" evidence="3">
    <location>
        <begin position="65"/>
        <end position="135"/>
    </location>
</feature>
<dbReference type="InterPro" id="IPR043380">
    <property type="entry name" value="Gcl-like"/>
</dbReference>
<evidence type="ECO:0000259" key="3">
    <source>
        <dbReference type="PROSITE" id="PS50097"/>
    </source>
</evidence>
<dbReference type="Proteomes" id="UP000596742">
    <property type="component" value="Unassembled WGS sequence"/>
</dbReference>